<reference evidence="2" key="1">
    <citation type="journal article" date="2022" name="bioRxiv">
        <title>Sequencing and chromosome-scale assembly of the giantPleurodeles waltlgenome.</title>
        <authorList>
            <person name="Brown T."/>
            <person name="Elewa A."/>
            <person name="Iarovenko S."/>
            <person name="Subramanian E."/>
            <person name="Araus A.J."/>
            <person name="Petzold A."/>
            <person name="Susuki M."/>
            <person name="Suzuki K.-i.T."/>
            <person name="Hayashi T."/>
            <person name="Toyoda A."/>
            <person name="Oliveira C."/>
            <person name="Osipova E."/>
            <person name="Leigh N.D."/>
            <person name="Simon A."/>
            <person name="Yun M.H."/>
        </authorList>
    </citation>
    <scope>NUCLEOTIDE SEQUENCE</scope>
    <source>
        <strain evidence="2">20211129_DDA</strain>
        <tissue evidence="2">Liver</tissue>
    </source>
</reference>
<proteinExistence type="predicted"/>
<gene>
    <name evidence="2" type="ORF">NDU88_005086</name>
</gene>
<feature type="region of interest" description="Disordered" evidence="1">
    <location>
        <begin position="1"/>
        <end position="21"/>
    </location>
</feature>
<accession>A0AAV7UIY2</accession>
<name>A0AAV7UIY2_PLEWA</name>
<evidence type="ECO:0000313" key="2">
    <source>
        <dbReference type="EMBL" id="KAJ1188325.1"/>
    </source>
</evidence>
<evidence type="ECO:0000256" key="1">
    <source>
        <dbReference type="SAM" id="MobiDB-lite"/>
    </source>
</evidence>
<keyword evidence="3" id="KW-1185">Reference proteome</keyword>
<dbReference type="EMBL" id="JANPWB010000005">
    <property type="protein sequence ID" value="KAJ1188325.1"/>
    <property type="molecule type" value="Genomic_DNA"/>
</dbReference>
<organism evidence="2 3">
    <name type="scientific">Pleurodeles waltl</name>
    <name type="common">Iberian ribbed newt</name>
    <dbReference type="NCBI Taxonomy" id="8319"/>
    <lineage>
        <taxon>Eukaryota</taxon>
        <taxon>Metazoa</taxon>
        <taxon>Chordata</taxon>
        <taxon>Craniata</taxon>
        <taxon>Vertebrata</taxon>
        <taxon>Euteleostomi</taxon>
        <taxon>Amphibia</taxon>
        <taxon>Batrachia</taxon>
        <taxon>Caudata</taxon>
        <taxon>Salamandroidea</taxon>
        <taxon>Salamandridae</taxon>
        <taxon>Pleurodelinae</taxon>
        <taxon>Pleurodeles</taxon>
    </lineage>
</organism>
<dbReference type="Proteomes" id="UP001066276">
    <property type="component" value="Chromosome 3_1"/>
</dbReference>
<comment type="caution">
    <text evidence="2">The sequence shown here is derived from an EMBL/GenBank/DDBJ whole genome shotgun (WGS) entry which is preliminary data.</text>
</comment>
<evidence type="ECO:0000313" key="3">
    <source>
        <dbReference type="Proteomes" id="UP001066276"/>
    </source>
</evidence>
<protein>
    <submittedName>
        <fullName evidence="2">Uncharacterized protein</fullName>
    </submittedName>
</protein>
<feature type="compositionally biased region" description="Polar residues" evidence="1">
    <location>
        <begin position="1"/>
        <end position="12"/>
    </location>
</feature>
<dbReference type="AlphaFoldDB" id="A0AAV7UIY2"/>
<sequence length="128" mass="13957">MTTCSCPTQPSLADSGPSGHCGRRRRVQVEPWDRWLCGWDVLAVKPLAPLLTNPAFPGLFWSQQIIAVGAAPCEQSRETVSSLAGPVDKLAVKLFGPHEAKFCPYVIFYLLRPPFNACELSVGGTEDK</sequence>